<evidence type="ECO:0000313" key="2">
    <source>
        <dbReference type="Proteomes" id="UP000268059"/>
    </source>
</evidence>
<dbReference type="KEGG" id="ebm:SG0102_04760"/>
<dbReference type="InParanoid" id="A0A3G9J4M4"/>
<sequence length="226" mass="27242">MDHIADRIRNYHHTCILSKQDIHIHQGYLDTPERRDYTLYLKKYQTIQCPFPQFISYVASDMEHYAMIINNYALFVYRQILILELPDLKDEAYDIQKTMINIVEEEIIRRFLHAFPAASYDHSTFYMGYIVYAFYQRVHATSASKHLADLCQYYQEMEAPSAYLSSFYKLLLDSDHEYYLAIKQVIKERIIKRCGKLLHFYFPNEDTLSSWEEMLSKIYHRSQEMY</sequence>
<keyword evidence="2" id="KW-1185">Reference proteome</keyword>
<dbReference type="Proteomes" id="UP000268059">
    <property type="component" value="Chromosome"/>
</dbReference>
<name>A0A3G9J4M4_9FIRM</name>
<evidence type="ECO:0000313" key="1">
    <source>
        <dbReference type="EMBL" id="BBH25542.1"/>
    </source>
</evidence>
<organism evidence="1 2">
    <name type="scientific">Intestinibaculum porci</name>
    <dbReference type="NCBI Taxonomy" id="2487118"/>
    <lineage>
        <taxon>Bacteria</taxon>
        <taxon>Bacillati</taxon>
        <taxon>Bacillota</taxon>
        <taxon>Erysipelotrichia</taxon>
        <taxon>Erysipelotrichales</taxon>
        <taxon>Erysipelotrichaceae</taxon>
        <taxon>Intestinibaculum</taxon>
    </lineage>
</organism>
<reference evidence="1 2" key="1">
    <citation type="submission" date="2018-11" db="EMBL/GenBank/DDBJ databases">
        <title>Novel Erysipelotrichaceae bacterium isolated from small intestine of a swine.</title>
        <authorList>
            <person name="Kim J.S."/>
            <person name="Choe H."/>
            <person name="Lee Y.R."/>
            <person name="Kim K.M."/>
            <person name="Park D.S."/>
        </authorList>
    </citation>
    <scope>NUCLEOTIDE SEQUENCE [LARGE SCALE GENOMIC DNA]</scope>
    <source>
        <strain evidence="1 2">SG0102</strain>
    </source>
</reference>
<accession>A0A3G9J4M4</accession>
<proteinExistence type="predicted"/>
<protein>
    <submittedName>
        <fullName evidence="1">Uncharacterized protein</fullName>
    </submittedName>
</protein>
<dbReference type="AlphaFoldDB" id="A0A3G9J4M4"/>
<dbReference type="EMBL" id="AP019309">
    <property type="protein sequence ID" value="BBH25542.1"/>
    <property type="molecule type" value="Genomic_DNA"/>
</dbReference>
<gene>
    <name evidence="1" type="ORF">SG0102_04760</name>
</gene>
<dbReference type="RefSeq" id="WP_125118481.1">
    <property type="nucleotide sequence ID" value="NZ_AP019309.1"/>
</dbReference>